<proteinExistence type="inferred from homology"/>
<evidence type="ECO:0000256" key="8">
    <source>
        <dbReference type="ARBA" id="ARBA00023288"/>
    </source>
</evidence>
<keyword evidence="15" id="KW-1185">Reference proteome</keyword>
<sequence length="374" mass="38948">MKLLALLAMAVASASTVFAQSVLDYSKMPACARQCTVLAQAEGGCVPPGAQVSTQATYQSCVCQSAFLTTLHSSGAVCQATGCSADDAAKITTYYNALCAGPVVEPTMTTTTSTTSAATGTGTADAAGETTSATNKGKPSWLDSHWRWVVMVVVVAAAILFFWIGGIWLKRRMNRKRDARRANMAAHDAPYLPPPPSSERSFPGILKGSSSKSSVSSTKVNGTAPTPPMTAMSGVSTGPGSMAMDGGIGGIAPPRGPSKLRSRSSTLQSLGFSNGSKATLSDPVAWGPHQHQAFNQQASSNPSVPPSPVSAVTSPPAVYRSREFVPSSEQPLPLPVTCTTRAKTGQVQRSPSIDVLEAAQQYRVINNLWKIGLI</sequence>
<feature type="domain" description="CFEM" evidence="13">
    <location>
        <begin position="1"/>
        <end position="125"/>
    </location>
</feature>
<dbReference type="EMBL" id="MU005769">
    <property type="protein sequence ID" value="KAF2710355.1"/>
    <property type="molecule type" value="Genomic_DNA"/>
</dbReference>
<feature type="region of interest" description="Disordered" evidence="10">
    <location>
        <begin position="294"/>
        <end position="315"/>
    </location>
</feature>
<evidence type="ECO:0000256" key="1">
    <source>
        <dbReference type="ARBA" id="ARBA00004589"/>
    </source>
</evidence>
<keyword evidence="5" id="KW-0325">Glycoprotein</keyword>
<accession>A0A6G1KCU1</accession>
<comment type="caution">
    <text evidence="9">Lacks conserved residue(s) required for the propagation of feature annotation.</text>
</comment>
<evidence type="ECO:0000259" key="13">
    <source>
        <dbReference type="PROSITE" id="PS52012"/>
    </source>
</evidence>
<evidence type="ECO:0000313" key="14">
    <source>
        <dbReference type="EMBL" id="KAF2710355.1"/>
    </source>
</evidence>
<dbReference type="GO" id="GO:0005576">
    <property type="term" value="C:extracellular region"/>
    <property type="evidence" value="ECO:0007669"/>
    <property type="project" value="UniProtKB-SubCell"/>
</dbReference>
<evidence type="ECO:0000256" key="6">
    <source>
        <dbReference type="ARBA" id="ARBA00022729"/>
    </source>
</evidence>
<organism evidence="14 15">
    <name type="scientific">Pleomassaria siparia CBS 279.74</name>
    <dbReference type="NCBI Taxonomy" id="1314801"/>
    <lineage>
        <taxon>Eukaryota</taxon>
        <taxon>Fungi</taxon>
        <taxon>Dikarya</taxon>
        <taxon>Ascomycota</taxon>
        <taxon>Pezizomycotina</taxon>
        <taxon>Dothideomycetes</taxon>
        <taxon>Pleosporomycetidae</taxon>
        <taxon>Pleosporales</taxon>
        <taxon>Pleomassariaceae</taxon>
        <taxon>Pleomassaria</taxon>
    </lineage>
</organism>
<evidence type="ECO:0000256" key="2">
    <source>
        <dbReference type="ARBA" id="ARBA00004613"/>
    </source>
</evidence>
<keyword evidence="8" id="KW-0449">Lipoprotein</keyword>
<evidence type="ECO:0000256" key="5">
    <source>
        <dbReference type="ARBA" id="ARBA00022622"/>
    </source>
</evidence>
<keyword evidence="6 12" id="KW-0732">Signal</keyword>
<evidence type="ECO:0000256" key="3">
    <source>
        <dbReference type="ARBA" id="ARBA00010031"/>
    </source>
</evidence>
<comment type="subcellular location">
    <subcellularLocation>
        <location evidence="1">Membrane</location>
        <topology evidence="1">Lipid-anchor</topology>
        <topology evidence="1">GPI-anchor</topology>
    </subcellularLocation>
    <subcellularLocation>
        <location evidence="2">Secreted</location>
    </subcellularLocation>
</comment>
<evidence type="ECO:0000256" key="9">
    <source>
        <dbReference type="PROSITE-ProRule" id="PRU01356"/>
    </source>
</evidence>
<feature type="region of interest" description="Disordered" evidence="10">
    <location>
        <begin position="185"/>
        <end position="274"/>
    </location>
</feature>
<dbReference type="AlphaFoldDB" id="A0A6G1KCU1"/>
<evidence type="ECO:0000313" key="15">
    <source>
        <dbReference type="Proteomes" id="UP000799428"/>
    </source>
</evidence>
<keyword evidence="11" id="KW-0472">Membrane</keyword>
<evidence type="ECO:0000256" key="4">
    <source>
        <dbReference type="ARBA" id="ARBA00022525"/>
    </source>
</evidence>
<feature type="compositionally biased region" description="Polar residues" evidence="10">
    <location>
        <begin position="263"/>
        <end position="274"/>
    </location>
</feature>
<dbReference type="InterPro" id="IPR008427">
    <property type="entry name" value="Extracellular_membr_CFEM_dom"/>
</dbReference>
<protein>
    <recommendedName>
        <fullName evidence="13">CFEM domain-containing protein</fullName>
    </recommendedName>
</protein>
<keyword evidence="11" id="KW-0812">Transmembrane</keyword>
<dbReference type="Proteomes" id="UP000799428">
    <property type="component" value="Unassembled WGS sequence"/>
</dbReference>
<dbReference type="GO" id="GO:0098552">
    <property type="term" value="C:side of membrane"/>
    <property type="evidence" value="ECO:0007669"/>
    <property type="project" value="UniProtKB-KW"/>
</dbReference>
<evidence type="ECO:0000256" key="10">
    <source>
        <dbReference type="SAM" id="MobiDB-lite"/>
    </source>
</evidence>
<name>A0A6G1KCU1_9PLEO</name>
<reference evidence="14" key="1">
    <citation type="journal article" date="2020" name="Stud. Mycol.">
        <title>101 Dothideomycetes genomes: a test case for predicting lifestyles and emergence of pathogens.</title>
        <authorList>
            <person name="Haridas S."/>
            <person name="Albert R."/>
            <person name="Binder M."/>
            <person name="Bloem J."/>
            <person name="Labutti K."/>
            <person name="Salamov A."/>
            <person name="Andreopoulos B."/>
            <person name="Baker S."/>
            <person name="Barry K."/>
            <person name="Bills G."/>
            <person name="Bluhm B."/>
            <person name="Cannon C."/>
            <person name="Castanera R."/>
            <person name="Culley D."/>
            <person name="Daum C."/>
            <person name="Ezra D."/>
            <person name="Gonzalez J."/>
            <person name="Henrissat B."/>
            <person name="Kuo A."/>
            <person name="Liang C."/>
            <person name="Lipzen A."/>
            <person name="Lutzoni F."/>
            <person name="Magnuson J."/>
            <person name="Mondo S."/>
            <person name="Nolan M."/>
            <person name="Ohm R."/>
            <person name="Pangilinan J."/>
            <person name="Park H.-J."/>
            <person name="Ramirez L."/>
            <person name="Alfaro M."/>
            <person name="Sun H."/>
            <person name="Tritt A."/>
            <person name="Yoshinaga Y."/>
            <person name="Zwiers L.-H."/>
            <person name="Turgeon B."/>
            <person name="Goodwin S."/>
            <person name="Spatafora J."/>
            <person name="Crous P."/>
            <person name="Grigoriev I."/>
        </authorList>
    </citation>
    <scope>NUCLEOTIDE SEQUENCE</scope>
    <source>
        <strain evidence="14">CBS 279.74</strain>
    </source>
</reference>
<dbReference type="PROSITE" id="PS52012">
    <property type="entry name" value="CFEM"/>
    <property type="match status" value="1"/>
</dbReference>
<keyword evidence="5" id="KW-0336">GPI-anchor</keyword>
<evidence type="ECO:0000256" key="7">
    <source>
        <dbReference type="ARBA" id="ARBA00023157"/>
    </source>
</evidence>
<gene>
    <name evidence="14" type="ORF">K504DRAFT_454657</name>
</gene>
<feature type="signal peptide" evidence="12">
    <location>
        <begin position="1"/>
        <end position="19"/>
    </location>
</feature>
<feature type="region of interest" description="Disordered" evidence="10">
    <location>
        <begin position="110"/>
        <end position="137"/>
    </location>
</feature>
<comment type="similarity">
    <text evidence="3">Belongs to the RBT5 family.</text>
</comment>
<evidence type="ECO:0000256" key="11">
    <source>
        <dbReference type="SAM" id="Phobius"/>
    </source>
</evidence>
<keyword evidence="7" id="KW-1015">Disulfide bond</keyword>
<feature type="compositionally biased region" description="Low complexity" evidence="10">
    <location>
        <begin position="209"/>
        <end position="220"/>
    </location>
</feature>
<feature type="transmembrane region" description="Helical" evidence="11">
    <location>
        <begin position="146"/>
        <end position="169"/>
    </location>
</feature>
<feature type="compositionally biased region" description="Low complexity" evidence="10">
    <location>
        <begin position="110"/>
        <end position="134"/>
    </location>
</feature>
<evidence type="ECO:0000256" key="12">
    <source>
        <dbReference type="SAM" id="SignalP"/>
    </source>
</evidence>
<feature type="chain" id="PRO_5026093924" description="CFEM domain-containing protein" evidence="12">
    <location>
        <begin position="20"/>
        <end position="374"/>
    </location>
</feature>
<dbReference type="OrthoDB" id="5426355at2759"/>
<keyword evidence="11" id="KW-1133">Transmembrane helix</keyword>
<keyword evidence="4" id="KW-0964">Secreted</keyword>